<evidence type="ECO:0000256" key="1">
    <source>
        <dbReference type="SAM" id="MobiDB-lite"/>
    </source>
</evidence>
<feature type="compositionally biased region" description="Polar residues" evidence="1">
    <location>
        <begin position="136"/>
        <end position="159"/>
    </location>
</feature>
<dbReference type="AlphaFoldDB" id="A0AAD3M3X8"/>
<reference evidence="2" key="1">
    <citation type="submission" date="2022-08" db="EMBL/GenBank/DDBJ databases">
        <title>Genome sequencing of akame (Lates japonicus).</title>
        <authorList>
            <person name="Hashiguchi Y."/>
            <person name="Takahashi H."/>
        </authorList>
    </citation>
    <scope>NUCLEOTIDE SEQUENCE</scope>
    <source>
        <strain evidence="2">Kochi</strain>
    </source>
</reference>
<gene>
    <name evidence="2" type="ORF">AKAME5_000108200</name>
</gene>
<proteinExistence type="predicted"/>
<evidence type="ECO:0000313" key="2">
    <source>
        <dbReference type="EMBL" id="GLD46790.1"/>
    </source>
</evidence>
<feature type="compositionally biased region" description="Polar residues" evidence="1">
    <location>
        <begin position="98"/>
        <end position="122"/>
    </location>
</feature>
<name>A0AAD3M3X8_LATJO</name>
<comment type="caution">
    <text evidence="2">The sequence shown here is derived from an EMBL/GenBank/DDBJ whole genome shotgun (WGS) entry which is preliminary data.</text>
</comment>
<organism evidence="2 3">
    <name type="scientific">Lates japonicus</name>
    <name type="common">Japanese lates</name>
    <dbReference type="NCBI Taxonomy" id="270547"/>
    <lineage>
        <taxon>Eukaryota</taxon>
        <taxon>Metazoa</taxon>
        <taxon>Chordata</taxon>
        <taxon>Craniata</taxon>
        <taxon>Vertebrata</taxon>
        <taxon>Euteleostomi</taxon>
        <taxon>Actinopterygii</taxon>
        <taxon>Neopterygii</taxon>
        <taxon>Teleostei</taxon>
        <taxon>Neoteleostei</taxon>
        <taxon>Acanthomorphata</taxon>
        <taxon>Carangaria</taxon>
        <taxon>Carangaria incertae sedis</taxon>
        <taxon>Centropomidae</taxon>
        <taxon>Lates</taxon>
    </lineage>
</organism>
<feature type="region of interest" description="Disordered" evidence="1">
    <location>
        <begin position="90"/>
        <end position="184"/>
    </location>
</feature>
<dbReference type="Proteomes" id="UP001279410">
    <property type="component" value="Unassembled WGS sequence"/>
</dbReference>
<accession>A0AAD3M3X8</accession>
<sequence length="228" mass="26125">MQVFLVPDTKDSELLVMPVSHQHSQRQEPTEKMFIENANPQHPRRRHEFFLRSRPYRGELPTVAGYLLYPDTPAKMETTSREAFCFRPIPQQDRCKGDQNTQQEAQSPHPTSSRQTGRGKSSSGDREAGEDEQEGNHYQTGSTAVKNEQDTTEMQSQYQKDFPPPSSCRRRRTPALPQPDNIGINPAFRIEFSTVQREAFPGWPIVNPRYPGRQRAAVSAQPRMTSER</sequence>
<protein>
    <submittedName>
        <fullName evidence="2">Uncharacterized protein</fullName>
    </submittedName>
</protein>
<feature type="region of interest" description="Disordered" evidence="1">
    <location>
        <begin position="205"/>
        <end position="228"/>
    </location>
</feature>
<evidence type="ECO:0000313" key="3">
    <source>
        <dbReference type="Proteomes" id="UP001279410"/>
    </source>
</evidence>
<dbReference type="EMBL" id="BRZM01000003">
    <property type="protein sequence ID" value="GLD46790.1"/>
    <property type="molecule type" value="Genomic_DNA"/>
</dbReference>
<keyword evidence="3" id="KW-1185">Reference proteome</keyword>